<evidence type="ECO:0000313" key="2">
    <source>
        <dbReference type="Proteomes" id="UP001595704"/>
    </source>
</evidence>
<evidence type="ECO:0008006" key="3">
    <source>
        <dbReference type="Google" id="ProtNLM"/>
    </source>
</evidence>
<comment type="caution">
    <text evidence="1">The sequence shown here is derived from an EMBL/GenBank/DDBJ whole genome shotgun (WGS) entry which is preliminary data.</text>
</comment>
<organism evidence="1 2">
    <name type="scientific">Camelimonas fluminis</name>
    <dbReference type="NCBI Taxonomy" id="1576911"/>
    <lineage>
        <taxon>Bacteria</taxon>
        <taxon>Pseudomonadati</taxon>
        <taxon>Pseudomonadota</taxon>
        <taxon>Alphaproteobacteria</taxon>
        <taxon>Hyphomicrobiales</taxon>
        <taxon>Chelatococcaceae</taxon>
        <taxon>Camelimonas</taxon>
    </lineage>
</organism>
<gene>
    <name evidence="1" type="ORF">ACFONL_06745</name>
</gene>
<protein>
    <recommendedName>
        <fullName evidence="3">UrcA family protein</fullName>
    </recommendedName>
</protein>
<keyword evidence="2" id="KW-1185">Reference proteome</keyword>
<proteinExistence type="predicted"/>
<reference evidence="2" key="1">
    <citation type="journal article" date="2019" name="Int. J. Syst. Evol. Microbiol.">
        <title>The Global Catalogue of Microorganisms (GCM) 10K type strain sequencing project: providing services to taxonomists for standard genome sequencing and annotation.</title>
        <authorList>
            <consortium name="The Broad Institute Genomics Platform"/>
            <consortium name="The Broad Institute Genome Sequencing Center for Infectious Disease"/>
            <person name="Wu L."/>
            <person name="Ma J."/>
        </authorList>
    </citation>
    <scope>NUCLEOTIDE SEQUENCE [LARGE SCALE GENOMIC DNA]</scope>
    <source>
        <strain evidence="2">KCTC 42282</strain>
    </source>
</reference>
<sequence length="119" mass="12229">MAGAAAALTFSAMVAPVAAEEPEGLLKSILKTAPKAPDAWCQRHALNEATVRWRASRGEASPPLEVGEDTSAACNPAYVQQLQLCAAAANASGDNLTALNARLKTCMAELAGKGVRPAL</sequence>
<name>A0ABV7UEJ2_9HYPH</name>
<dbReference type="Proteomes" id="UP001595704">
    <property type="component" value="Unassembled WGS sequence"/>
</dbReference>
<dbReference type="EMBL" id="JBHRYC010000026">
    <property type="protein sequence ID" value="MFC3637081.1"/>
    <property type="molecule type" value="Genomic_DNA"/>
</dbReference>
<accession>A0ABV7UEJ2</accession>
<evidence type="ECO:0000313" key="1">
    <source>
        <dbReference type="EMBL" id="MFC3637081.1"/>
    </source>
</evidence>
<dbReference type="RefSeq" id="WP_191317996.1">
    <property type="nucleotide sequence ID" value="NZ_BNCG01000002.1"/>
</dbReference>